<dbReference type="AlphaFoldDB" id="A0A2A2ES38"/>
<feature type="binding site" evidence="3">
    <location>
        <position position="77"/>
    </location>
    <ligand>
        <name>Mg(2+)</name>
        <dbReference type="ChEBI" id="CHEBI:18420"/>
        <label>1</label>
    </ligand>
</feature>
<dbReference type="OrthoDB" id="9798107at2"/>
<evidence type="ECO:0000313" key="4">
    <source>
        <dbReference type="EMBL" id="PAU75172.1"/>
    </source>
</evidence>
<accession>A0A2A2ES38</accession>
<evidence type="ECO:0000256" key="3">
    <source>
        <dbReference type="PIRSR" id="PIRSR605502-1"/>
    </source>
</evidence>
<reference evidence="4 5" key="1">
    <citation type="submission" date="2017-08" db="EMBL/GenBank/DDBJ databases">
        <title>Halomonas alkalisoli sp. nov., isolated from saline alkaline soil.</title>
        <authorList>
            <person name="Wang D."/>
            <person name="Zhang G."/>
        </authorList>
    </citation>
    <scope>NUCLEOTIDE SEQUENCE [LARGE SCALE GENOMIC DNA]</scope>
    <source>
        <strain evidence="4 5">WRN001</strain>
    </source>
</reference>
<dbReference type="SUPFAM" id="SSF101478">
    <property type="entry name" value="ADP-ribosylglycohydrolase"/>
    <property type="match status" value="1"/>
</dbReference>
<dbReference type="Pfam" id="PF03747">
    <property type="entry name" value="ADP_ribosyl_GH"/>
    <property type="match status" value="1"/>
</dbReference>
<name>A0A2A2ES38_9GAMM</name>
<dbReference type="Gene3D" id="1.10.4080.10">
    <property type="entry name" value="ADP-ribosylation/Crystallin J1"/>
    <property type="match status" value="1"/>
</dbReference>
<evidence type="ECO:0000313" key="5">
    <source>
        <dbReference type="Proteomes" id="UP000217771"/>
    </source>
</evidence>
<keyword evidence="2 4" id="KW-0378">Hydrolase</keyword>
<dbReference type="PANTHER" id="PTHR16222:SF24">
    <property type="entry name" value="ADP-RIBOSYLHYDROLASE ARH3"/>
    <property type="match status" value="1"/>
</dbReference>
<feature type="binding site" evidence="3">
    <location>
        <position position="78"/>
    </location>
    <ligand>
        <name>Mg(2+)</name>
        <dbReference type="ChEBI" id="CHEBI:18420"/>
        <label>1</label>
    </ligand>
</feature>
<comment type="similarity">
    <text evidence="1">Belongs to the ADP-ribosylglycohydrolase family.</text>
</comment>
<evidence type="ECO:0000256" key="1">
    <source>
        <dbReference type="ARBA" id="ARBA00010702"/>
    </source>
</evidence>
<dbReference type="InterPro" id="IPR005502">
    <property type="entry name" value="Ribosyl_crysJ1"/>
</dbReference>
<dbReference type="RefSeq" id="WP_095622367.1">
    <property type="nucleotide sequence ID" value="NZ_NSKB01000007.1"/>
</dbReference>
<dbReference type="GO" id="GO:0016787">
    <property type="term" value="F:hydrolase activity"/>
    <property type="evidence" value="ECO:0007669"/>
    <property type="project" value="UniProtKB-KW"/>
</dbReference>
<dbReference type="GO" id="GO:0046872">
    <property type="term" value="F:metal ion binding"/>
    <property type="evidence" value="ECO:0007669"/>
    <property type="project" value="UniProtKB-KW"/>
</dbReference>
<protein>
    <submittedName>
        <fullName evidence="4">ADP-ribosylglycohydrolase</fullName>
    </submittedName>
</protein>
<organism evidence="4 5">
    <name type="scientific">Halomonas salipaludis</name>
    <dbReference type="NCBI Taxonomy" id="2032625"/>
    <lineage>
        <taxon>Bacteria</taxon>
        <taxon>Pseudomonadati</taxon>
        <taxon>Pseudomonadota</taxon>
        <taxon>Gammaproteobacteria</taxon>
        <taxon>Oceanospirillales</taxon>
        <taxon>Halomonadaceae</taxon>
        <taxon>Halomonas</taxon>
    </lineage>
</organism>
<sequence length="351" mass="36726">MPRPNVSSRLTFSGTDNGLRERALGAFHGLALGDALGMPTQSLSRAEIIGGFGTIAALVDAHSDQPIAPNMPAGSITDDTEQAILVADLLIEGRGRIAPIALANRLIAWEDRMRERGSLDLLGPSTKRAIELIVAGTSPHEAGRFGATNGAAMRITPVGIAFDIDDEERLLEAVCEASCVTHNTNLGIASAAAVAAAISAGLNGASPREALDAGVRLAERAEAYGFWIAGALIAPRITWARKLVRNCDDREVIEQIHDLVGTSVAAQESVVAAFALAEWAEQANERPQRVLCLAASLGGDTDTIAAMLGAMLGACHGLNALPARWVKQVCDVNGLALEPLVDQLLVLRAGE</sequence>
<gene>
    <name evidence="4" type="ORF">CK498_18670</name>
</gene>
<feature type="binding site" evidence="3">
    <location>
        <position position="303"/>
    </location>
    <ligand>
        <name>Mg(2+)</name>
        <dbReference type="ChEBI" id="CHEBI:18420"/>
        <label>1</label>
    </ligand>
</feature>
<dbReference type="Proteomes" id="UP000217771">
    <property type="component" value="Unassembled WGS sequence"/>
</dbReference>
<comment type="caution">
    <text evidence="4">The sequence shown here is derived from an EMBL/GenBank/DDBJ whole genome shotgun (WGS) entry which is preliminary data.</text>
</comment>
<dbReference type="InterPro" id="IPR050792">
    <property type="entry name" value="ADP-ribosylglycohydrolase"/>
</dbReference>
<dbReference type="EMBL" id="NSKB01000007">
    <property type="protein sequence ID" value="PAU75172.1"/>
    <property type="molecule type" value="Genomic_DNA"/>
</dbReference>
<feature type="binding site" evidence="3">
    <location>
        <position position="79"/>
    </location>
    <ligand>
        <name>Mg(2+)</name>
        <dbReference type="ChEBI" id="CHEBI:18420"/>
        <label>1</label>
    </ligand>
</feature>
<keyword evidence="3" id="KW-0479">Metal-binding</keyword>
<keyword evidence="5" id="KW-1185">Reference proteome</keyword>
<evidence type="ECO:0000256" key="2">
    <source>
        <dbReference type="ARBA" id="ARBA00022801"/>
    </source>
</evidence>
<proteinExistence type="inferred from homology"/>
<dbReference type="PANTHER" id="PTHR16222">
    <property type="entry name" value="ADP-RIBOSYLGLYCOHYDROLASE"/>
    <property type="match status" value="1"/>
</dbReference>
<comment type="cofactor">
    <cofactor evidence="3">
        <name>Mg(2+)</name>
        <dbReference type="ChEBI" id="CHEBI:18420"/>
    </cofactor>
    <text evidence="3">Binds 2 magnesium ions per subunit.</text>
</comment>
<keyword evidence="3" id="KW-0460">Magnesium</keyword>
<feature type="binding site" evidence="3">
    <location>
        <position position="302"/>
    </location>
    <ligand>
        <name>Mg(2+)</name>
        <dbReference type="ChEBI" id="CHEBI:18420"/>
        <label>2</label>
    </ligand>
</feature>
<feature type="binding site" evidence="3">
    <location>
        <position position="300"/>
    </location>
    <ligand>
        <name>Mg(2+)</name>
        <dbReference type="ChEBI" id="CHEBI:18420"/>
        <label>1</label>
    </ligand>
</feature>
<dbReference type="InterPro" id="IPR036705">
    <property type="entry name" value="Ribosyl_crysJ1_sf"/>
</dbReference>